<comment type="caution">
    <text evidence="1">The sequence shown here is derived from an EMBL/GenBank/DDBJ whole genome shotgun (WGS) entry which is preliminary data.</text>
</comment>
<accession>A0A8S9RI63</accession>
<name>A0A8S9RI63_BRACR</name>
<dbReference type="EMBL" id="QGKX02000095">
    <property type="protein sequence ID" value="KAF3572583.1"/>
    <property type="molecule type" value="Genomic_DNA"/>
</dbReference>
<dbReference type="AlphaFoldDB" id="A0A8S9RI63"/>
<proteinExistence type="predicted"/>
<protein>
    <submittedName>
        <fullName evidence="1">Uncharacterized protein</fullName>
    </submittedName>
</protein>
<evidence type="ECO:0000313" key="1">
    <source>
        <dbReference type="EMBL" id="KAF3572583.1"/>
    </source>
</evidence>
<sequence>MNFTCYIQQQCNAMQGYSIHGTNSVLGSTHAWTTLLLFYLHTSLNLKPFLLVGLLGRHDGDFGAVKNFRLPKVAVRALQPSLLPSHSSTSPLHSPHSPVTIIFIISMYISFVLQIENDIFNNAELQQARELDQSTQVYSSLQPEMGSLLVRWEPLTSTLSLSLSATVSLPSHVSAAGSLYAKRGGPGSNNALGIKNSRNS</sequence>
<reference evidence="1" key="1">
    <citation type="submission" date="2019-12" db="EMBL/GenBank/DDBJ databases">
        <title>Genome sequencing and annotation of Brassica cretica.</title>
        <authorList>
            <person name="Studholme D.J."/>
            <person name="Sarris P."/>
        </authorList>
    </citation>
    <scope>NUCLEOTIDE SEQUENCE</scope>
    <source>
        <strain evidence="1">PFS-109/04</strain>
        <tissue evidence="1">Leaf</tissue>
    </source>
</reference>
<dbReference type="Proteomes" id="UP000712600">
    <property type="component" value="Unassembled WGS sequence"/>
</dbReference>
<organism evidence="1 2">
    <name type="scientific">Brassica cretica</name>
    <name type="common">Mustard</name>
    <dbReference type="NCBI Taxonomy" id="69181"/>
    <lineage>
        <taxon>Eukaryota</taxon>
        <taxon>Viridiplantae</taxon>
        <taxon>Streptophyta</taxon>
        <taxon>Embryophyta</taxon>
        <taxon>Tracheophyta</taxon>
        <taxon>Spermatophyta</taxon>
        <taxon>Magnoliopsida</taxon>
        <taxon>eudicotyledons</taxon>
        <taxon>Gunneridae</taxon>
        <taxon>Pentapetalae</taxon>
        <taxon>rosids</taxon>
        <taxon>malvids</taxon>
        <taxon>Brassicales</taxon>
        <taxon>Brassicaceae</taxon>
        <taxon>Brassiceae</taxon>
        <taxon>Brassica</taxon>
    </lineage>
</organism>
<evidence type="ECO:0000313" key="2">
    <source>
        <dbReference type="Proteomes" id="UP000712600"/>
    </source>
</evidence>
<gene>
    <name evidence="1" type="ORF">F2Q69_00062396</name>
</gene>